<dbReference type="KEGG" id="hazt:125178914"/>
<dbReference type="GeneID" id="125178914"/>
<evidence type="ECO:0000313" key="2">
    <source>
        <dbReference type="RefSeq" id="XP_047739730.1"/>
    </source>
</evidence>
<accession>A0A979FRG9</accession>
<protein>
    <submittedName>
        <fullName evidence="2">Uncharacterized protein LOC125178914</fullName>
    </submittedName>
</protein>
<evidence type="ECO:0000313" key="1">
    <source>
        <dbReference type="Proteomes" id="UP000694843"/>
    </source>
</evidence>
<name>A0A979FRG9_HYAAZ</name>
<reference evidence="2" key="1">
    <citation type="submission" date="2025-08" db="UniProtKB">
        <authorList>
            <consortium name="RefSeq"/>
        </authorList>
    </citation>
    <scope>IDENTIFICATION</scope>
    <source>
        <tissue evidence="2">Whole organism</tissue>
    </source>
</reference>
<dbReference type="Proteomes" id="UP000694843">
    <property type="component" value="Unplaced"/>
</dbReference>
<gene>
    <name evidence="2" type="primary">LOC125178914</name>
</gene>
<dbReference type="OrthoDB" id="6340179at2759"/>
<dbReference type="RefSeq" id="XP_047739730.1">
    <property type="nucleotide sequence ID" value="XM_047883774.1"/>
</dbReference>
<keyword evidence="1" id="KW-1185">Reference proteome</keyword>
<dbReference type="AlphaFoldDB" id="A0A979FRG9"/>
<organism evidence="1 2">
    <name type="scientific">Hyalella azteca</name>
    <name type="common">Amphipod</name>
    <dbReference type="NCBI Taxonomy" id="294128"/>
    <lineage>
        <taxon>Eukaryota</taxon>
        <taxon>Metazoa</taxon>
        <taxon>Ecdysozoa</taxon>
        <taxon>Arthropoda</taxon>
        <taxon>Crustacea</taxon>
        <taxon>Multicrustacea</taxon>
        <taxon>Malacostraca</taxon>
        <taxon>Eumalacostraca</taxon>
        <taxon>Peracarida</taxon>
        <taxon>Amphipoda</taxon>
        <taxon>Senticaudata</taxon>
        <taxon>Talitrida</taxon>
        <taxon>Talitroidea</taxon>
        <taxon>Hyalellidae</taxon>
        <taxon>Hyalella</taxon>
    </lineage>
</organism>
<sequence length="255" mass="28843">MFAAEFIVQRILEGKGTLKNILEAEPKEMSSLREVLQYVVQGLSRCKPRLLERRWPELEQALRDAGVVSAADWEECLRICPDVEQLAKPAALSKLKEDKTWRVETGRDVALVAAMLPYAQPDLLEVKIKPDDLSKRRWAELVQRRDGRVRLELQNPADDKYKSNEDLLLPMLGTRFAWLSLRGSRLRAEELPSLLLQLHGAGVRTGGGGSTRTVVYGEGDVYLYIRDDMHPGGPAVPSDAELQAAYHRYQRLRGQ</sequence>
<proteinExistence type="predicted"/>